<sequence length="128" mass="14111">MRYLALLLIGWLSLPVYALTQVDIYRAEVVIDSEQNDGESAAREQGMKDVIVRATGSQSSLSNPVIQKALSSSSRYISQLGKSQVDGKASLKMLFNSGQIQSLLTQAQLPSWSPNRANILVWLVEEQD</sequence>
<proteinExistence type="predicted"/>
<protein>
    <recommendedName>
        <fullName evidence="3">DUF2066 domain-containing protein</fullName>
    </recommendedName>
</protein>
<name>A0A227JCU4_VIBPH</name>
<reference evidence="1 2" key="1">
    <citation type="journal article" date="2017" name="Appl. Environ. Microbiol.">
        <title>Parallel evolution of two clades of a major Atlantic endemic Vibrio parahaemolyticus pathogen lineage by independent acquisition of related pathogenicity islands.</title>
        <authorList>
            <person name="Xu F."/>
            <person name="Gonzalez-Escalona N."/>
            <person name="Drees K.P."/>
            <person name="Sebra R.P."/>
            <person name="Cooper V.S."/>
            <person name="Jones S.H."/>
            <person name="Whistler C.A."/>
        </authorList>
    </citation>
    <scope>NUCLEOTIDE SEQUENCE [LARGE SCALE GENOMIC DNA]</scope>
    <source>
        <strain evidence="1 2">MAVP-3</strain>
    </source>
</reference>
<dbReference type="InterPro" id="IPR018642">
    <property type="entry name" value="DUF2066"/>
</dbReference>
<organism evidence="1 2">
    <name type="scientific">Vibrio parahaemolyticus</name>
    <dbReference type="NCBI Taxonomy" id="670"/>
    <lineage>
        <taxon>Bacteria</taxon>
        <taxon>Pseudomonadati</taxon>
        <taxon>Pseudomonadota</taxon>
        <taxon>Gammaproteobacteria</taxon>
        <taxon>Vibrionales</taxon>
        <taxon>Vibrionaceae</taxon>
        <taxon>Vibrio</taxon>
    </lineage>
</organism>
<dbReference type="Proteomes" id="UP000214596">
    <property type="component" value="Unassembled WGS sequence"/>
</dbReference>
<dbReference type="AlphaFoldDB" id="A0A227JCU4"/>
<comment type="caution">
    <text evidence="1">The sequence shown here is derived from an EMBL/GenBank/DDBJ whole genome shotgun (WGS) entry which is preliminary data.</text>
</comment>
<evidence type="ECO:0000313" key="2">
    <source>
        <dbReference type="Proteomes" id="UP000214596"/>
    </source>
</evidence>
<dbReference type="EMBL" id="NIXT01000478">
    <property type="protein sequence ID" value="OXE32920.1"/>
    <property type="molecule type" value="Genomic_DNA"/>
</dbReference>
<feature type="non-terminal residue" evidence="1">
    <location>
        <position position="128"/>
    </location>
</feature>
<accession>A0A227JCU4</accession>
<dbReference type="Pfam" id="PF09839">
    <property type="entry name" value="DUF2066"/>
    <property type="match status" value="1"/>
</dbReference>
<evidence type="ECO:0000313" key="1">
    <source>
        <dbReference type="EMBL" id="OXE32920.1"/>
    </source>
</evidence>
<gene>
    <name evidence="1" type="ORF">CA163_10235</name>
</gene>
<evidence type="ECO:0008006" key="3">
    <source>
        <dbReference type="Google" id="ProtNLM"/>
    </source>
</evidence>